<comment type="caution">
    <text evidence="1">The sequence shown here is derived from an EMBL/GenBank/DDBJ whole genome shotgun (WGS) entry which is preliminary data.</text>
</comment>
<dbReference type="Proteomes" id="UP000233551">
    <property type="component" value="Unassembled WGS sequence"/>
</dbReference>
<evidence type="ECO:0000313" key="1">
    <source>
        <dbReference type="EMBL" id="PKI72853.1"/>
    </source>
</evidence>
<proteinExistence type="predicted"/>
<dbReference type="EMBL" id="PGOL01000306">
    <property type="protein sequence ID" value="PKI72853.1"/>
    <property type="molecule type" value="Genomic_DNA"/>
</dbReference>
<protein>
    <submittedName>
        <fullName evidence="1">Uncharacterized protein</fullName>
    </submittedName>
</protein>
<reference evidence="1 2" key="1">
    <citation type="submission" date="2017-11" db="EMBL/GenBank/DDBJ databases">
        <title>De-novo sequencing of pomegranate (Punica granatum L.) genome.</title>
        <authorList>
            <person name="Akparov Z."/>
            <person name="Amiraslanov A."/>
            <person name="Hajiyeva S."/>
            <person name="Abbasov M."/>
            <person name="Kaur K."/>
            <person name="Hamwieh A."/>
            <person name="Solovyev V."/>
            <person name="Salamov A."/>
            <person name="Braich B."/>
            <person name="Kosarev P."/>
            <person name="Mahmoud A."/>
            <person name="Hajiyev E."/>
            <person name="Babayeva S."/>
            <person name="Izzatullayeva V."/>
            <person name="Mammadov A."/>
            <person name="Mammadov A."/>
            <person name="Sharifova S."/>
            <person name="Ojaghi J."/>
            <person name="Eynullazada K."/>
            <person name="Bayramov B."/>
            <person name="Abdulazimova A."/>
            <person name="Shahmuradov I."/>
        </authorList>
    </citation>
    <scope>NUCLEOTIDE SEQUENCE [LARGE SCALE GENOMIC DNA]</scope>
    <source>
        <strain evidence="2">cv. AG2017</strain>
        <tissue evidence="1">Leaf</tissue>
    </source>
</reference>
<keyword evidence="2" id="KW-1185">Reference proteome</keyword>
<name>A0A2I0KWX3_PUNGR</name>
<organism evidence="1 2">
    <name type="scientific">Punica granatum</name>
    <name type="common">Pomegranate</name>
    <dbReference type="NCBI Taxonomy" id="22663"/>
    <lineage>
        <taxon>Eukaryota</taxon>
        <taxon>Viridiplantae</taxon>
        <taxon>Streptophyta</taxon>
        <taxon>Embryophyta</taxon>
        <taxon>Tracheophyta</taxon>
        <taxon>Spermatophyta</taxon>
        <taxon>Magnoliopsida</taxon>
        <taxon>eudicotyledons</taxon>
        <taxon>Gunneridae</taxon>
        <taxon>Pentapetalae</taxon>
        <taxon>rosids</taxon>
        <taxon>malvids</taxon>
        <taxon>Myrtales</taxon>
        <taxon>Lythraceae</taxon>
        <taxon>Punica</taxon>
    </lineage>
</organism>
<accession>A0A2I0KWX3</accession>
<dbReference type="AlphaFoldDB" id="A0A2I0KWX3"/>
<evidence type="ECO:0000313" key="2">
    <source>
        <dbReference type="Proteomes" id="UP000233551"/>
    </source>
</evidence>
<sequence>MPTIEEYQTLIGQTAVARGIVESNFHATRPTLVSHLFRLLTTRLCAELAYFGESIISRLLPLVRVDERKISEWVKNFRKIPPGGFKWRSAWMLPERMALRCFDFHGVLLRTVVIERPYFPERLTQEEWDFHATEEYVLRFYQWSPPTHEELLKPPHDEGGTQSGAPLPWAWPFWPSSLA</sequence>
<gene>
    <name evidence="1" type="ORF">CRG98_006721</name>
</gene>